<organism evidence="5 6">
    <name type="scientific">Salinicoccus kekensis</name>
    <dbReference type="NCBI Taxonomy" id="714307"/>
    <lineage>
        <taxon>Bacteria</taxon>
        <taxon>Bacillati</taxon>
        <taxon>Bacillota</taxon>
        <taxon>Bacilli</taxon>
        <taxon>Bacillales</taxon>
        <taxon>Staphylococcaceae</taxon>
        <taxon>Salinicoccus</taxon>
    </lineage>
</organism>
<dbReference type="OrthoDB" id="2985724at2"/>
<reference evidence="6" key="1">
    <citation type="submission" date="2017-08" db="EMBL/GenBank/DDBJ databases">
        <authorList>
            <person name="Varghese N."/>
            <person name="Submissions S."/>
        </authorList>
    </citation>
    <scope>NUCLEOTIDE SEQUENCE [LARGE SCALE GENOMIC DNA]</scope>
    <source>
        <strain evidence="6">DSM 23173</strain>
    </source>
</reference>
<keyword evidence="3" id="KW-0464">Manganese</keyword>
<dbReference type="AlphaFoldDB" id="A0A285USY1"/>
<dbReference type="SUPFAM" id="SSF53187">
    <property type="entry name" value="Zn-dependent exopeptidases"/>
    <property type="match status" value="1"/>
</dbReference>
<dbReference type="PANTHER" id="PTHR11014">
    <property type="entry name" value="PEPTIDASE M20 FAMILY MEMBER"/>
    <property type="match status" value="1"/>
</dbReference>
<keyword evidence="6" id="KW-1185">Reference proteome</keyword>
<dbReference type="InterPro" id="IPR011650">
    <property type="entry name" value="Peptidase_M20_dimer"/>
</dbReference>
<dbReference type="FunFam" id="3.30.70.360:FF:000001">
    <property type="entry name" value="N-acetyldiaminopimelate deacetylase"/>
    <property type="match status" value="1"/>
</dbReference>
<dbReference type="EMBL" id="OBQF01000005">
    <property type="protein sequence ID" value="SOC43796.1"/>
    <property type="molecule type" value="Genomic_DNA"/>
</dbReference>
<dbReference type="GO" id="GO:0046872">
    <property type="term" value="F:metal ion binding"/>
    <property type="evidence" value="ECO:0007669"/>
    <property type="project" value="UniProtKB-KW"/>
</dbReference>
<gene>
    <name evidence="5" type="ORF">SAMN05878391_2111</name>
</gene>
<evidence type="ECO:0000313" key="6">
    <source>
        <dbReference type="Proteomes" id="UP000219412"/>
    </source>
</evidence>
<dbReference type="GO" id="GO:0050118">
    <property type="term" value="F:N-acetyldiaminopimelate deacetylase activity"/>
    <property type="evidence" value="ECO:0007669"/>
    <property type="project" value="UniProtKB-ARBA"/>
</dbReference>
<name>A0A285USY1_9STAP</name>
<dbReference type="InterPro" id="IPR036264">
    <property type="entry name" value="Bact_exopeptidase_dim_dom"/>
</dbReference>
<dbReference type="PANTHER" id="PTHR11014:SF63">
    <property type="entry name" value="METALLOPEPTIDASE, PUTATIVE (AFU_ORTHOLOGUE AFUA_6G09600)-RELATED"/>
    <property type="match status" value="1"/>
</dbReference>
<feature type="binding site" evidence="3">
    <location>
        <position position="362"/>
    </location>
    <ligand>
        <name>Mn(2+)</name>
        <dbReference type="ChEBI" id="CHEBI:29035"/>
        <label>2</label>
    </ligand>
</feature>
<dbReference type="NCBIfam" id="TIGR01891">
    <property type="entry name" value="amidohydrolases"/>
    <property type="match status" value="1"/>
</dbReference>
<dbReference type="Pfam" id="PF07687">
    <property type="entry name" value="M20_dimer"/>
    <property type="match status" value="1"/>
</dbReference>
<feature type="binding site" evidence="3">
    <location>
        <position position="162"/>
    </location>
    <ligand>
        <name>Mn(2+)</name>
        <dbReference type="ChEBI" id="CHEBI:29035"/>
        <label>2</label>
    </ligand>
</feature>
<feature type="binding site" evidence="3">
    <location>
        <position position="101"/>
    </location>
    <ligand>
        <name>Mn(2+)</name>
        <dbReference type="ChEBI" id="CHEBI:29035"/>
        <label>2</label>
    </ligand>
</feature>
<dbReference type="GO" id="GO:0019877">
    <property type="term" value="P:diaminopimelate biosynthetic process"/>
    <property type="evidence" value="ECO:0007669"/>
    <property type="project" value="UniProtKB-ARBA"/>
</dbReference>
<comment type="cofactor">
    <cofactor evidence="3">
        <name>Mn(2+)</name>
        <dbReference type="ChEBI" id="CHEBI:29035"/>
    </cofactor>
    <text evidence="3">The Mn(2+) ion enhances activity.</text>
</comment>
<dbReference type="SUPFAM" id="SSF55031">
    <property type="entry name" value="Bacterial exopeptidase dimerisation domain"/>
    <property type="match status" value="1"/>
</dbReference>
<keyword evidence="2 5" id="KW-0378">Hydrolase</keyword>
<dbReference type="Gene3D" id="3.40.630.10">
    <property type="entry name" value="Zn peptidases"/>
    <property type="match status" value="1"/>
</dbReference>
<feature type="binding site" evidence="3">
    <location>
        <position position="137"/>
    </location>
    <ligand>
        <name>Mn(2+)</name>
        <dbReference type="ChEBI" id="CHEBI:29035"/>
        <label>2</label>
    </ligand>
</feature>
<protein>
    <submittedName>
        <fullName evidence="5">Amidohydrolase</fullName>
    </submittedName>
</protein>
<dbReference type="InterPro" id="IPR017439">
    <property type="entry name" value="Amidohydrolase"/>
</dbReference>
<proteinExistence type="inferred from homology"/>
<dbReference type="PIRSF" id="PIRSF005962">
    <property type="entry name" value="Pept_M20D_amidohydro"/>
    <property type="match status" value="1"/>
</dbReference>
<keyword evidence="3" id="KW-0479">Metal-binding</keyword>
<evidence type="ECO:0000259" key="4">
    <source>
        <dbReference type="Pfam" id="PF07687"/>
    </source>
</evidence>
<feature type="binding site" evidence="3">
    <location>
        <position position="103"/>
    </location>
    <ligand>
        <name>Mn(2+)</name>
        <dbReference type="ChEBI" id="CHEBI:29035"/>
        <label>2</label>
    </ligand>
</feature>
<dbReference type="Proteomes" id="UP000219412">
    <property type="component" value="Unassembled WGS sequence"/>
</dbReference>
<dbReference type="Pfam" id="PF01546">
    <property type="entry name" value="Peptidase_M20"/>
    <property type="match status" value="1"/>
</dbReference>
<evidence type="ECO:0000256" key="2">
    <source>
        <dbReference type="ARBA" id="ARBA00022801"/>
    </source>
</evidence>
<accession>A0A285USY1</accession>
<evidence type="ECO:0000256" key="3">
    <source>
        <dbReference type="PIRSR" id="PIRSR005962-1"/>
    </source>
</evidence>
<sequence length="391" mass="43213">MLDQEIKTVGPEVIEWRRTMHRHPELSYQEHWTSSYIEEQLKEMDGIEISRPTKTSVLGIIRGAHPGRKVGLRADIDALPIQEDRDDLDFTSEIDGRMHACAHDAHAAMLLGAAKVLSKNKDHIHGEIYLIFQHAEEVPPGGAREMVATGQFDDLDVVFAQHIMTTLPVGEIHIKSGPVTANSDIFNLTITGKGGHSSQPENSIDPVLIGSRIVSQVQDIVSRLASPLDNLVVSVTNFHAGTGAENVIPQTAKISGSVRSASAEIRELAKEKIEAIIRANCEIYGATYDLDYTYGVTAVINDEAETTKVRETLTETFGAERVKEMIMMMGGEDFGAFTENLPGVYIMIGTYNEEKDCIYPHHHPKFKIDEDVLIDGIRIHVNAALKLGRDK</sequence>
<dbReference type="RefSeq" id="WP_097041856.1">
    <property type="nucleotide sequence ID" value="NZ_OBQF01000005.1"/>
</dbReference>
<evidence type="ECO:0000256" key="1">
    <source>
        <dbReference type="ARBA" id="ARBA00006153"/>
    </source>
</evidence>
<evidence type="ECO:0000313" key="5">
    <source>
        <dbReference type="EMBL" id="SOC43796.1"/>
    </source>
</evidence>
<feature type="domain" description="Peptidase M20 dimerisation" evidence="4">
    <location>
        <begin position="186"/>
        <end position="282"/>
    </location>
</feature>
<comment type="similarity">
    <text evidence="1">Belongs to the peptidase M20 family.</text>
</comment>
<dbReference type="Gene3D" id="3.30.70.360">
    <property type="match status" value="1"/>
</dbReference>
<dbReference type="InterPro" id="IPR002933">
    <property type="entry name" value="Peptidase_M20"/>
</dbReference>